<sequence>MAPTIFVAGGTLSSDLSSAAQRLHSGEASSRLLSDHGLDGTRNTHLVSCDHEQRTRQGLTDSLGIAVAHFVQKGRFWEQAFFECKKSDCTVTIRDLSNYFAKYLDVVLERLARLLNDCTVEFAGSLSFADAGRVGVMESPTVVVEALCRMGPLVGKNDAVGNCEGTPKDVAAEDVSVLNMFCESLVNHLLSCHYLASSWFGNGSRVVIHHAGYRRDVYVVSHRPNGGCQTFLDPAHEVKFPYLALLTFQSSTSRSPVVRESFHGLLSGMSPSRLVLSDG</sequence>
<name>A0AA88DPI4_FICCA</name>
<keyword evidence="2" id="KW-1185">Reference proteome</keyword>
<evidence type="ECO:0000313" key="2">
    <source>
        <dbReference type="Proteomes" id="UP001187192"/>
    </source>
</evidence>
<comment type="caution">
    <text evidence="1">The sequence shown here is derived from an EMBL/GenBank/DDBJ whole genome shotgun (WGS) entry which is preliminary data.</text>
</comment>
<evidence type="ECO:0000313" key="1">
    <source>
        <dbReference type="EMBL" id="GMN59070.1"/>
    </source>
</evidence>
<proteinExistence type="predicted"/>
<organism evidence="1 2">
    <name type="scientific">Ficus carica</name>
    <name type="common">Common fig</name>
    <dbReference type="NCBI Taxonomy" id="3494"/>
    <lineage>
        <taxon>Eukaryota</taxon>
        <taxon>Viridiplantae</taxon>
        <taxon>Streptophyta</taxon>
        <taxon>Embryophyta</taxon>
        <taxon>Tracheophyta</taxon>
        <taxon>Spermatophyta</taxon>
        <taxon>Magnoliopsida</taxon>
        <taxon>eudicotyledons</taxon>
        <taxon>Gunneridae</taxon>
        <taxon>Pentapetalae</taxon>
        <taxon>rosids</taxon>
        <taxon>fabids</taxon>
        <taxon>Rosales</taxon>
        <taxon>Moraceae</taxon>
        <taxon>Ficeae</taxon>
        <taxon>Ficus</taxon>
    </lineage>
</organism>
<gene>
    <name evidence="1" type="ORF">TIFTF001_028158</name>
</gene>
<reference evidence="1" key="1">
    <citation type="submission" date="2023-07" db="EMBL/GenBank/DDBJ databases">
        <title>draft genome sequence of fig (Ficus carica).</title>
        <authorList>
            <person name="Takahashi T."/>
            <person name="Nishimura K."/>
        </authorList>
    </citation>
    <scope>NUCLEOTIDE SEQUENCE</scope>
</reference>
<accession>A0AA88DPI4</accession>
<protein>
    <submittedName>
        <fullName evidence="1">Uncharacterized protein</fullName>
    </submittedName>
</protein>
<dbReference type="Proteomes" id="UP001187192">
    <property type="component" value="Unassembled WGS sequence"/>
</dbReference>
<dbReference type="EMBL" id="BTGU01000083">
    <property type="protein sequence ID" value="GMN59070.1"/>
    <property type="molecule type" value="Genomic_DNA"/>
</dbReference>
<dbReference type="AlphaFoldDB" id="A0AA88DPI4"/>